<protein>
    <submittedName>
        <fullName evidence="2">Uncharacterized protein</fullName>
    </submittedName>
</protein>
<keyword evidence="3" id="KW-1185">Reference proteome</keyword>
<proteinExistence type="predicted"/>
<dbReference type="AlphaFoldDB" id="A0A834HXY1"/>
<dbReference type="Proteomes" id="UP000625711">
    <property type="component" value="Unassembled WGS sequence"/>
</dbReference>
<organism evidence="2 3">
    <name type="scientific">Rhynchophorus ferrugineus</name>
    <name type="common">Red palm weevil</name>
    <name type="synonym">Curculio ferrugineus</name>
    <dbReference type="NCBI Taxonomy" id="354439"/>
    <lineage>
        <taxon>Eukaryota</taxon>
        <taxon>Metazoa</taxon>
        <taxon>Ecdysozoa</taxon>
        <taxon>Arthropoda</taxon>
        <taxon>Hexapoda</taxon>
        <taxon>Insecta</taxon>
        <taxon>Pterygota</taxon>
        <taxon>Neoptera</taxon>
        <taxon>Endopterygota</taxon>
        <taxon>Coleoptera</taxon>
        <taxon>Polyphaga</taxon>
        <taxon>Cucujiformia</taxon>
        <taxon>Curculionidae</taxon>
        <taxon>Dryophthorinae</taxon>
        <taxon>Rhynchophorus</taxon>
    </lineage>
</organism>
<feature type="region of interest" description="Disordered" evidence="1">
    <location>
        <begin position="59"/>
        <end position="110"/>
    </location>
</feature>
<sequence>MKSLSKSSSCYQCYRRYFKAGSPSRNWIINPKSNRCLPNHYPLRRGSITPVSSLALFSTPGTPNRSRSLDGLLDSESKKAEEVSIPSETAPERCTNFDTPKEKQTDTHTNLNKIKAYSVEDALDSSPDLDRHSVQSNCSDLKKKQNFMDRCVNKVRSLIRK</sequence>
<accession>A0A834HXY1</accession>
<evidence type="ECO:0000256" key="1">
    <source>
        <dbReference type="SAM" id="MobiDB-lite"/>
    </source>
</evidence>
<dbReference type="EMBL" id="JAACXV010014036">
    <property type="protein sequence ID" value="KAF7270947.1"/>
    <property type="molecule type" value="Genomic_DNA"/>
</dbReference>
<evidence type="ECO:0000313" key="3">
    <source>
        <dbReference type="Proteomes" id="UP000625711"/>
    </source>
</evidence>
<name>A0A834HXY1_RHYFE</name>
<dbReference type="OrthoDB" id="7356441at2759"/>
<reference evidence="2" key="1">
    <citation type="submission" date="2020-08" db="EMBL/GenBank/DDBJ databases">
        <title>Genome sequencing and assembly of the red palm weevil Rhynchophorus ferrugineus.</title>
        <authorList>
            <person name="Dias G.B."/>
            <person name="Bergman C.M."/>
            <person name="Manee M."/>
        </authorList>
    </citation>
    <scope>NUCLEOTIDE SEQUENCE</scope>
    <source>
        <strain evidence="2">AA-2017</strain>
        <tissue evidence="2">Whole larva</tissue>
    </source>
</reference>
<evidence type="ECO:0000313" key="2">
    <source>
        <dbReference type="EMBL" id="KAF7270947.1"/>
    </source>
</evidence>
<gene>
    <name evidence="2" type="ORF">GWI33_016125</name>
</gene>
<comment type="caution">
    <text evidence="2">The sequence shown here is derived from an EMBL/GenBank/DDBJ whole genome shotgun (WGS) entry which is preliminary data.</text>
</comment>